<dbReference type="InterPro" id="IPR013216">
    <property type="entry name" value="Methyltransf_11"/>
</dbReference>
<comment type="caution">
    <text evidence="5">The sequence shown here is derived from an EMBL/GenBank/DDBJ whole genome shotgun (WGS) entry which is preliminary data.</text>
</comment>
<keyword evidence="3" id="KW-0808">Transferase</keyword>
<comment type="similarity">
    <text evidence="1">Belongs to the methyltransferase superfamily.</text>
</comment>
<dbReference type="SUPFAM" id="SSF53335">
    <property type="entry name" value="S-adenosyl-L-methionine-dependent methyltransferases"/>
    <property type="match status" value="1"/>
</dbReference>
<dbReference type="PANTHER" id="PTHR44942">
    <property type="entry name" value="METHYLTRANSF_11 DOMAIN-CONTAINING PROTEIN"/>
    <property type="match status" value="1"/>
</dbReference>
<dbReference type="GO" id="GO:0008168">
    <property type="term" value="F:methyltransferase activity"/>
    <property type="evidence" value="ECO:0007669"/>
    <property type="project" value="UniProtKB-KW"/>
</dbReference>
<organism evidence="5 6">
    <name type="scientific">Bifidobacterium saimiriisciurei</name>
    <dbReference type="NCBI Taxonomy" id="2661627"/>
    <lineage>
        <taxon>Bacteria</taxon>
        <taxon>Bacillati</taxon>
        <taxon>Actinomycetota</taxon>
        <taxon>Actinomycetes</taxon>
        <taxon>Bifidobacteriales</taxon>
        <taxon>Bifidobacteriaceae</taxon>
        <taxon>Bifidobacterium</taxon>
    </lineage>
</organism>
<evidence type="ECO:0000313" key="5">
    <source>
        <dbReference type="EMBL" id="NEH12224.1"/>
    </source>
</evidence>
<dbReference type="EMBL" id="WHZU01000016">
    <property type="protein sequence ID" value="NEH12224.1"/>
    <property type="molecule type" value="Genomic_DNA"/>
</dbReference>
<dbReference type="InterPro" id="IPR051052">
    <property type="entry name" value="Diverse_substrate_MTase"/>
</dbReference>
<dbReference type="Pfam" id="PF08241">
    <property type="entry name" value="Methyltransf_11"/>
    <property type="match status" value="1"/>
</dbReference>
<dbReference type="CDD" id="cd02440">
    <property type="entry name" value="AdoMet_MTases"/>
    <property type="match status" value="1"/>
</dbReference>
<dbReference type="GO" id="GO:0032259">
    <property type="term" value="P:methylation"/>
    <property type="evidence" value="ECO:0007669"/>
    <property type="project" value="UniProtKB-KW"/>
</dbReference>
<dbReference type="PANTHER" id="PTHR44942:SF4">
    <property type="entry name" value="METHYLTRANSFERASE TYPE 11 DOMAIN-CONTAINING PROTEIN"/>
    <property type="match status" value="1"/>
</dbReference>
<gene>
    <name evidence="5" type="ORF">GFD18_09060</name>
</gene>
<accession>A0ABX0CAS9</accession>
<protein>
    <submittedName>
        <fullName evidence="5">Methyltransferase domain-containing protein</fullName>
    </submittedName>
</protein>
<dbReference type="Proteomes" id="UP000475155">
    <property type="component" value="Unassembled WGS sequence"/>
</dbReference>
<reference evidence="5 6" key="1">
    <citation type="submission" date="2019-10" db="EMBL/GenBank/DDBJ databases">
        <title>Bifidobacterium from non-human primates.</title>
        <authorList>
            <person name="Modesto M."/>
        </authorList>
    </citation>
    <scope>NUCLEOTIDE SEQUENCE [LARGE SCALE GENOMIC DNA]</scope>
    <source>
        <strain evidence="5 6">SMA1</strain>
    </source>
</reference>
<keyword evidence="2 5" id="KW-0489">Methyltransferase</keyword>
<dbReference type="InterPro" id="IPR029063">
    <property type="entry name" value="SAM-dependent_MTases_sf"/>
</dbReference>
<proteinExistence type="inferred from homology"/>
<evidence type="ECO:0000256" key="3">
    <source>
        <dbReference type="ARBA" id="ARBA00022679"/>
    </source>
</evidence>
<evidence type="ECO:0000259" key="4">
    <source>
        <dbReference type="Pfam" id="PF08241"/>
    </source>
</evidence>
<evidence type="ECO:0000256" key="2">
    <source>
        <dbReference type="ARBA" id="ARBA00022603"/>
    </source>
</evidence>
<evidence type="ECO:0000313" key="6">
    <source>
        <dbReference type="Proteomes" id="UP000475155"/>
    </source>
</evidence>
<evidence type="ECO:0000256" key="1">
    <source>
        <dbReference type="ARBA" id="ARBA00008361"/>
    </source>
</evidence>
<keyword evidence="6" id="KW-1185">Reference proteome</keyword>
<dbReference type="Gene3D" id="3.40.50.150">
    <property type="entry name" value="Vaccinia Virus protein VP39"/>
    <property type="match status" value="1"/>
</dbReference>
<sequence length="319" mass="33737">MGPTVGGMSEQTLFHGKARAYADARPDYPAAAVDYIGSMIAEGSVVAEVGAGTGKFTVPIARYGGGVGDGRGDAGGNGVDGRADGPAKARRRYEIRAVEPDADMRTALIEATRPYANVTVVDGSAEHTTLPDASVDAVVCAQALHWFDHDTFLAECRRISRGRRLLLVSIYNVTSFDSAMTIGDAAGVGDAVTNAAVTAGIGGAAAAADAASPGNESHDSQGLTPEEMHEVAGVSGRHFRETADEFFHQPTIRRFPNPIHYTRDAWRAYMDSHSHSPLPTDPIYPAFRAQVDAIFDDRSVDGILTDDNVTMIASETLDV</sequence>
<name>A0ABX0CAS9_9BIFI</name>
<feature type="domain" description="Methyltransferase type 11" evidence="4">
    <location>
        <begin position="90"/>
        <end position="160"/>
    </location>
</feature>